<accession>A0A841R1V8</accession>
<organism evidence="2 3">
    <name type="scientific">Negativicoccus succinicivorans</name>
    <dbReference type="NCBI Taxonomy" id="620903"/>
    <lineage>
        <taxon>Bacteria</taxon>
        <taxon>Bacillati</taxon>
        <taxon>Bacillota</taxon>
        <taxon>Negativicutes</taxon>
        <taxon>Veillonellales</taxon>
        <taxon>Veillonellaceae</taxon>
        <taxon>Negativicoccus</taxon>
    </lineage>
</organism>
<protein>
    <submittedName>
        <fullName evidence="2">Uncharacterized protein</fullName>
    </submittedName>
</protein>
<name>A0A841R1V8_9FIRM</name>
<proteinExistence type="predicted"/>
<evidence type="ECO:0000313" key="3">
    <source>
        <dbReference type="Proteomes" id="UP000591941"/>
    </source>
</evidence>
<dbReference type="Proteomes" id="UP000591941">
    <property type="component" value="Unassembled WGS sequence"/>
</dbReference>
<dbReference type="RefSeq" id="WP_024048286.1">
    <property type="nucleotide sequence ID" value="NZ_CABWNB010000002.1"/>
</dbReference>
<dbReference type="AlphaFoldDB" id="A0A841R1V8"/>
<dbReference type="EMBL" id="JACHHI010000003">
    <property type="protein sequence ID" value="MBB6477766.1"/>
    <property type="molecule type" value="Genomic_DNA"/>
</dbReference>
<comment type="caution">
    <text evidence="2">The sequence shown here is derived from an EMBL/GenBank/DDBJ whole genome shotgun (WGS) entry which is preliminary data.</text>
</comment>
<evidence type="ECO:0000313" key="2">
    <source>
        <dbReference type="EMBL" id="MBB6477766.1"/>
    </source>
</evidence>
<dbReference type="GeneID" id="93486077"/>
<sequence length="151" mass="17365">MRHFSKWTGVVLAALLWVGASAQAANEPWQGNPEYPFVVAHDNVVVYQDNASLKFLQFTPEGVMWRIDLVTVLPVTDPNSIARVDRIWYRKMNNEPLDRVYVKLKEDAPWGRLDLANTDAYNLLLREGFLASWDLVYGYPYPIPRAVLDNK</sequence>
<reference evidence="2 3" key="1">
    <citation type="submission" date="2020-08" db="EMBL/GenBank/DDBJ databases">
        <title>Genomic Encyclopedia of Type Strains, Phase IV (KMG-IV): sequencing the most valuable type-strain genomes for metagenomic binning, comparative biology and taxonomic classification.</title>
        <authorList>
            <person name="Goeker M."/>
        </authorList>
    </citation>
    <scope>NUCLEOTIDE SEQUENCE [LARGE SCALE GENOMIC DNA]</scope>
    <source>
        <strain evidence="2 3">DSM 21255</strain>
    </source>
</reference>
<feature type="signal peptide" evidence="1">
    <location>
        <begin position="1"/>
        <end position="24"/>
    </location>
</feature>
<keyword evidence="3" id="KW-1185">Reference proteome</keyword>
<keyword evidence="1" id="KW-0732">Signal</keyword>
<feature type="chain" id="PRO_5032829316" evidence="1">
    <location>
        <begin position="25"/>
        <end position="151"/>
    </location>
</feature>
<evidence type="ECO:0000256" key="1">
    <source>
        <dbReference type="SAM" id="SignalP"/>
    </source>
</evidence>
<gene>
    <name evidence="2" type="ORF">HNR45_000799</name>
</gene>